<protein>
    <submittedName>
        <fullName evidence="2">Uncharacterized protein</fullName>
    </submittedName>
</protein>
<feature type="region of interest" description="Disordered" evidence="1">
    <location>
        <begin position="51"/>
        <end position="77"/>
    </location>
</feature>
<evidence type="ECO:0000256" key="1">
    <source>
        <dbReference type="SAM" id="MobiDB-lite"/>
    </source>
</evidence>
<evidence type="ECO:0000313" key="3">
    <source>
        <dbReference type="Proteomes" id="UP001174934"/>
    </source>
</evidence>
<gene>
    <name evidence="2" type="ORF">B0T17DRAFT_620472</name>
</gene>
<evidence type="ECO:0000313" key="2">
    <source>
        <dbReference type="EMBL" id="KAK0613126.1"/>
    </source>
</evidence>
<organism evidence="2 3">
    <name type="scientific">Bombardia bombarda</name>
    <dbReference type="NCBI Taxonomy" id="252184"/>
    <lineage>
        <taxon>Eukaryota</taxon>
        <taxon>Fungi</taxon>
        <taxon>Dikarya</taxon>
        <taxon>Ascomycota</taxon>
        <taxon>Pezizomycotina</taxon>
        <taxon>Sordariomycetes</taxon>
        <taxon>Sordariomycetidae</taxon>
        <taxon>Sordariales</taxon>
        <taxon>Lasiosphaeriaceae</taxon>
        <taxon>Bombardia</taxon>
    </lineage>
</organism>
<dbReference type="AlphaFoldDB" id="A0AA39T2P1"/>
<dbReference type="EMBL" id="JAULSR010000008">
    <property type="protein sequence ID" value="KAK0613126.1"/>
    <property type="molecule type" value="Genomic_DNA"/>
</dbReference>
<comment type="caution">
    <text evidence="2">The sequence shown here is derived from an EMBL/GenBank/DDBJ whole genome shotgun (WGS) entry which is preliminary data.</text>
</comment>
<reference evidence="2" key="1">
    <citation type="submission" date="2023-06" db="EMBL/GenBank/DDBJ databases">
        <title>Genome-scale phylogeny and comparative genomics of the fungal order Sordariales.</title>
        <authorList>
            <consortium name="Lawrence Berkeley National Laboratory"/>
            <person name="Hensen N."/>
            <person name="Bonometti L."/>
            <person name="Westerberg I."/>
            <person name="Brannstrom I.O."/>
            <person name="Guillou S."/>
            <person name="Cros-Aarteil S."/>
            <person name="Calhoun S."/>
            <person name="Haridas S."/>
            <person name="Kuo A."/>
            <person name="Mondo S."/>
            <person name="Pangilinan J."/>
            <person name="Riley R."/>
            <person name="LaButti K."/>
            <person name="Andreopoulos B."/>
            <person name="Lipzen A."/>
            <person name="Chen C."/>
            <person name="Yanf M."/>
            <person name="Daum C."/>
            <person name="Ng V."/>
            <person name="Clum A."/>
            <person name="Steindorff A."/>
            <person name="Ohm R."/>
            <person name="Martin F."/>
            <person name="Silar P."/>
            <person name="Natvig D."/>
            <person name="Lalanne C."/>
            <person name="Gautier V."/>
            <person name="Ament-velasquez S.L."/>
            <person name="Kruys A."/>
            <person name="Hutchinson M.I."/>
            <person name="Powell A.J."/>
            <person name="Barry K."/>
            <person name="Miller A.N."/>
            <person name="Grigoriev I.V."/>
            <person name="Debuchy R."/>
            <person name="Gladieux P."/>
            <person name="Thoren M.H."/>
            <person name="Johannesson H."/>
        </authorList>
    </citation>
    <scope>NUCLEOTIDE SEQUENCE</scope>
    <source>
        <strain evidence="2">SMH3391-2</strain>
    </source>
</reference>
<sequence>MLGESIHSTGRLKLETPFSPAVELNANRHTQLLPEDKSPDTQRLVPMMESYTNTSKPADDAQPSGDHGDERAIGVPDPVAGAAGAAQLTNVKSDGGVHQSQPSLFDVLSQTPPSKMRLLNVWLDDQHNWPNGSAFVHESLTNPARRTRLINAAIVLRQVDNKFFP</sequence>
<keyword evidence="3" id="KW-1185">Reference proteome</keyword>
<accession>A0AA39T2P1</accession>
<dbReference type="Proteomes" id="UP001174934">
    <property type="component" value="Unassembled WGS sequence"/>
</dbReference>
<name>A0AA39T2P1_9PEZI</name>
<proteinExistence type="predicted"/>